<evidence type="ECO:0000313" key="2">
    <source>
        <dbReference type="EMBL" id="KAJ1911078.1"/>
    </source>
</evidence>
<organism evidence="2 3">
    <name type="scientific">Mycoemilia scoparia</name>
    <dbReference type="NCBI Taxonomy" id="417184"/>
    <lineage>
        <taxon>Eukaryota</taxon>
        <taxon>Fungi</taxon>
        <taxon>Fungi incertae sedis</taxon>
        <taxon>Zoopagomycota</taxon>
        <taxon>Kickxellomycotina</taxon>
        <taxon>Kickxellomycetes</taxon>
        <taxon>Kickxellales</taxon>
        <taxon>Kickxellaceae</taxon>
        <taxon>Mycoemilia</taxon>
    </lineage>
</organism>
<keyword evidence="3" id="KW-1185">Reference proteome</keyword>
<evidence type="ECO:0000313" key="3">
    <source>
        <dbReference type="Proteomes" id="UP001150538"/>
    </source>
</evidence>
<feature type="compositionally biased region" description="Polar residues" evidence="1">
    <location>
        <begin position="83"/>
        <end position="100"/>
    </location>
</feature>
<sequence>MFKFAELRIHDHMKECTRITVLSYRLKTIQNILNGEVKEYKHPIQLWLHCESGDGKNTTNKVTRYMYFNTEQKAQWKRIADSLGSTKSRPSASSDTTSPGSEGEILELDSNIVKMFFKEQEKGVIEMRPENESKKG</sequence>
<name>A0A9W7ZLG2_9FUNG</name>
<feature type="region of interest" description="Disordered" evidence="1">
    <location>
        <begin position="81"/>
        <end position="105"/>
    </location>
</feature>
<gene>
    <name evidence="2" type="ORF">H4219_006050</name>
</gene>
<protein>
    <submittedName>
        <fullName evidence="2">Uncharacterized protein</fullName>
    </submittedName>
</protein>
<comment type="caution">
    <text evidence="2">The sequence shown here is derived from an EMBL/GenBank/DDBJ whole genome shotgun (WGS) entry which is preliminary data.</text>
</comment>
<proteinExistence type="predicted"/>
<accession>A0A9W7ZLG2</accession>
<evidence type="ECO:0000256" key="1">
    <source>
        <dbReference type="SAM" id="MobiDB-lite"/>
    </source>
</evidence>
<dbReference type="EMBL" id="JANBPU010000491">
    <property type="protein sequence ID" value="KAJ1911078.1"/>
    <property type="molecule type" value="Genomic_DNA"/>
</dbReference>
<dbReference type="AlphaFoldDB" id="A0A9W7ZLG2"/>
<reference evidence="2" key="1">
    <citation type="submission" date="2022-07" db="EMBL/GenBank/DDBJ databases">
        <title>Phylogenomic reconstructions and comparative analyses of Kickxellomycotina fungi.</title>
        <authorList>
            <person name="Reynolds N.K."/>
            <person name="Stajich J.E."/>
            <person name="Barry K."/>
            <person name="Grigoriev I.V."/>
            <person name="Crous P."/>
            <person name="Smith M.E."/>
        </authorList>
    </citation>
    <scope>NUCLEOTIDE SEQUENCE</scope>
    <source>
        <strain evidence="2">NBRC 100468</strain>
    </source>
</reference>
<dbReference type="Proteomes" id="UP001150538">
    <property type="component" value="Unassembled WGS sequence"/>
</dbReference>